<protein>
    <submittedName>
        <fullName evidence="2">Uncharacterized protein</fullName>
    </submittedName>
</protein>
<keyword evidence="1" id="KW-0560">Oxidoreductase</keyword>
<evidence type="ECO:0000313" key="2">
    <source>
        <dbReference type="EMBL" id="KAK3741836.1"/>
    </source>
</evidence>
<dbReference type="InterPro" id="IPR002347">
    <property type="entry name" value="SDR_fam"/>
</dbReference>
<dbReference type="SUPFAM" id="SSF51735">
    <property type="entry name" value="NAD(P)-binding Rossmann-fold domains"/>
    <property type="match status" value="1"/>
</dbReference>
<dbReference type="PANTHER" id="PTHR43975:SF2">
    <property type="entry name" value="EG:BACR7A4.14 PROTEIN-RELATED"/>
    <property type="match status" value="1"/>
</dbReference>
<dbReference type="Proteomes" id="UP001283361">
    <property type="component" value="Unassembled WGS sequence"/>
</dbReference>
<keyword evidence="3" id="KW-1185">Reference proteome</keyword>
<dbReference type="InterPro" id="IPR020904">
    <property type="entry name" value="Sc_DH/Rdtase_CS"/>
</dbReference>
<dbReference type="PANTHER" id="PTHR43975">
    <property type="entry name" value="ZGC:101858"/>
    <property type="match status" value="1"/>
</dbReference>
<dbReference type="Gene3D" id="3.40.50.720">
    <property type="entry name" value="NAD(P)-binding Rossmann-like Domain"/>
    <property type="match status" value="1"/>
</dbReference>
<comment type="caution">
    <text evidence="2">The sequence shown here is derived from an EMBL/GenBank/DDBJ whole genome shotgun (WGS) entry which is preliminary data.</text>
</comment>
<sequence length="294" mass="31110">MATNDAPRSVRPTCRFVDKVAIVTGSSSGLGKEVALRLAREGACVTLTGRDEKRLADAKVLCQVEAQAAKEGSAGAIKESGSETFATVAGDLTKPDVRKRVVDETIKTFGRLDILVCNAGVFTSQNGLAETTEEQFDLIMSTNVKASFFLVQLAAPHLEKSKGNVIMVSSILSITHWPAAAVYSASKAALDNMTSQLALTLAPKGVRVNGVSPSYIPTRGVRDWAPSPDKVQETAQQQAAFLGPKHPLHGRCATPEEFGHAVLFLASDESRYITGHTMVVDAGVTLVGAFSGPN</sequence>
<reference evidence="2" key="1">
    <citation type="journal article" date="2023" name="G3 (Bethesda)">
        <title>A reference genome for the long-term kleptoplast-retaining sea slug Elysia crispata morphotype clarki.</title>
        <authorList>
            <person name="Eastman K.E."/>
            <person name="Pendleton A.L."/>
            <person name="Shaikh M.A."/>
            <person name="Suttiyut T."/>
            <person name="Ogas R."/>
            <person name="Tomko P."/>
            <person name="Gavelis G."/>
            <person name="Widhalm J.R."/>
            <person name="Wisecaver J.H."/>
        </authorList>
    </citation>
    <scope>NUCLEOTIDE SEQUENCE</scope>
    <source>
        <strain evidence="2">ECLA1</strain>
    </source>
</reference>
<dbReference type="FunFam" id="3.40.50.720:FF:000084">
    <property type="entry name" value="Short-chain dehydrogenase reductase"/>
    <property type="match status" value="1"/>
</dbReference>
<evidence type="ECO:0000256" key="1">
    <source>
        <dbReference type="ARBA" id="ARBA00023002"/>
    </source>
</evidence>
<name>A0AAE1CXG8_9GAST</name>
<accession>A0AAE1CXG8</accession>
<dbReference type="PRINTS" id="PR00080">
    <property type="entry name" value="SDRFAMILY"/>
</dbReference>
<dbReference type="PRINTS" id="PR00081">
    <property type="entry name" value="GDHRDH"/>
</dbReference>
<evidence type="ECO:0000313" key="3">
    <source>
        <dbReference type="Proteomes" id="UP001283361"/>
    </source>
</evidence>
<dbReference type="InterPro" id="IPR036291">
    <property type="entry name" value="NAD(P)-bd_dom_sf"/>
</dbReference>
<dbReference type="EMBL" id="JAWDGP010006390">
    <property type="protein sequence ID" value="KAK3741836.1"/>
    <property type="molecule type" value="Genomic_DNA"/>
</dbReference>
<dbReference type="PROSITE" id="PS00061">
    <property type="entry name" value="ADH_SHORT"/>
    <property type="match status" value="1"/>
</dbReference>
<organism evidence="2 3">
    <name type="scientific">Elysia crispata</name>
    <name type="common">lettuce slug</name>
    <dbReference type="NCBI Taxonomy" id="231223"/>
    <lineage>
        <taxon>Eukaryota</taxon>
        <taxon>Metazoa</taxon>
        <taxon>Spiralia</taxon>
        <taxon>Lophotrochozoa</taxon>
        <taxon>Mollusca</taxon>
        <taxon>Gastropoda</taxon>
        <taxon>Heterobranchia</taxon>
        <taxon>Euthyneura</taxon>
        <taxon>Panpulmonata</taxon>
        <taxon>Sacoglossa</taxon>
        <taxon>Placobranchoidea</taxon>
        <taxon>Plakobranchidae</taxon>
        <taxon>Elysia</taxon>
    </lineage>
</organism>
<gene>
    <name evidence="2" type="ORF">RRG08_018536</name>
</gene>
<proteinExistence type="predicted"/>
<dbReference type="AlphaFoldDB" id="A0AAE1CXG8"/>
<dbReference type="GO" id="GO:0016491">
    <property type="term" value="F:oxidoreductase activity"/>
    <property type="evidence" value="ECO:0007669"/>
    <property type="project" value="UniProtKB-KW"/>
</dbReference>
<dbReference type="Pfam" id="PF13561">
    <property type="entry name" value="adh_short_C2"/>
    <property type="match status" value="1"/>
</dbReference>